<dbReference type="InterPro" id="IPR001304">
    <property type="entry name" value="C-type_lectin-like"/>
</dbReference>
<organism evidence="4 5">
    <name type="scientific">Capitella teleta</name>
    <name type="common">Polychaete worm</name>
    <dbReference type="NCBI Taxonomy" id="283909"/>
    <lineage>
        <taxon>Eukaryota</taxon>
        <taxon>Metazoa</taxon>
        <taxon>Spiralia</taxon>
        <taxon>Lophotrochozoa</taxon>
        <taxon>Annelida</taxon>
        <taxon>Polychaeta</taxon>
        <taxon>Sedentaria</taxon>
        <taxon>Scolecida</taxon>
        <taxon>Capitellidae</taxon>
        <taxon>Capitella</taxon>
    </lineage>
</organism>
<dbReference type="Pfam" id="PF00059">
    <property type="entry name" value="Lectin_C"/>
    <property type="match status" value="1"/>
</dbReference>
<feature type="region of interest" description="Disordered" evidence="1">
    <location>
        <begin position="347"/>
        <end position="368"/>
    </location>
</feature>
<dbReference type="Gene3D" id="3.10.100.10">
    <property type="entry name" value="Mannose-Binding Protein A, subunit A"/>
    <property type="match status" value="1"/>
</dbReference>
<dbReference type="HOGENOM" id="CLU_618553_0_0_1"/>
<dbReference type="SUPFAM" id="SSF56436">
    <property type="entry name" value="C-type lectin-like"/>
    <property type="match status" value="1"/>
</dbReference>
<keyword evidence="5" id="KW-1185">Reference proteome</keyword>
<dbReference type="EnsemblMetazoa" id="CapteT202733">
    <property type="protein sequence ID" value="CapteP202733"/>
    <property type="gene ID" value="CapteG202733"/>
</dbReference>
<proteinExistence type="predicted"/>
<keyword evidence="2" id="KW-0472">Membrane</keyword>
<dbReference type="InterPro" id="IPR016187">
    <property type="entry name" value="CTDL_fold"/>
</dbReference>
<feature type="transmembrane region" description="Helical" evidence="2">
    <location>
        <begin position="405"/>
        <end position="429"/>
    </location>
</feature>
<dbReference type="PROSITE" id="PS50041">
    <property type="entry name" value="C_TYPE_LECTIN_2"/>
    <property type="match status" value="1"/>
</dbReference>
<evidence type="ECO:0000256" key="1">
    <source>
        <dbReference type="SAM" id="MobiDB-lite"/>
    </source>
</evidence>
<evidence type="ECO:0000259" key="3">
    <source>
        <dbReference type="PROSITE" id="PS50041"/>
    </source>
</evidence>
<evidence type="ECO:0000313" key="5">
    <source>
        <dbReference type="Proteomes" id="UP000014760"/>
    </source>
</evidence>
<feature type="compositionally biased region" description="Low complexity" evidence="1">
    <location>
        <begin position="356"/>
        <end position="368"/>
    </location>
</feature>
<name>X2A412_CAPTE</name>
<evidence type="ECO:0000313" key="4">
    <source>
        <dbReference type="EnsemblMetazoa" id="CapteP202733"/>
    </source>
</evidence>
<protein>
    <recommendedName>
        <fullName evidence="3">C-type lectin domain-containing protein</fullName>
    </recommendedName>
</protein>
<reference evidence="5" key="1">
    <citation type="submission" date="2012-12" db="EMBL/GenBank/DDBJ databases">
        <authorList>
            <person name="Hellsten U."/>
            <person name="Grimwood J."/>
            <person name="Chapman J.A."/>
            <person name="Shapiro H."/>
            <person name="Aerts A."/>
            <person name="Otillar R.P."/>
            <person name="Terry A.Y."/>
            <person name="Boore J.L."/>
            <person name="Simakov O."/>
            <person name="Marletaz F."/>
            <person name="Cho S.-J."/>
            <person name="Edsinger-Gonzales E."/>
            <person name="Havlak P."/>
            <person name="Kuo D.-H."/>
            <person name="Larsson T."/>
            <person name="Lv J."/>
            <person name="Arendt D."/>
            <person name="Savage R."/>
            <person name="Osoegawa K."/>
            <person name="de Jong P."/>
            <person name="Lindberg D.R."/>
            <person name="Seaver E.C."/>
            <person name="Weisblat D.A."/>
            <person name="Putnam N.H."/>
            <person name="Grigoriev I.V."/>
            <person name="Rokhsar D.S."/>
        </authorList>
    </citation>
    <scope>NUCLEOTIDE SEQUENCE</scope>
    <source>
        <strain evidence="5">I ESC-2004</strain>
    </source>
</reference>
<dbReference type="CDD" id="cd00037">
    <property type="entry name" value="CLECT"/>
    <property type="match status" value="1"/>
</dbReference>
<reference evidence="4" key="3">
    <citation type="submission" date="2015-06" db="UniProtKB">
        <authorList>
            <consortium name="EnsemblMetazoa"/>
        </authorList>
    </citation>
    <scope>IDENTIFICATION</scope>
</reference>
<dbReference type="PANTHER" id="PTHR22803">
    <property type="entry name" value="MANNOSE, PHOSPHOLIPASE, LECTIN RECEPTOR RELATED"/>
    <property type="match status" value="1"/>
</dbReference>
<reference evidence="5" key="2">
    <citation type="journal article" date="2013" name="Nature">
        <title>Insights into bilaterian evolution from three spiralian genomes.</title>
        <authorList>
            <person name="Simakov O."/>
            <person name="Marletaz F."/>
            <person name="Cho S.J."/>
            <person name="Edsinger-Gonzales E."/>
            <person name="Havlak P."/>
            <person name="Hellsten U."/>
            <person name="Kuo D.H."/>
            <person name="Larsson T."/>
            <person name="Lv J."/>
            <person name="Arendt D."/>
            <person name="Savage R."/>
            <person name="Osoegawa K."/>
            <person name="de Jong P."/>
            <person name="Grimwood J."/>
            <person name="Chapman J.A."/>
            <person name="Shapiro H."/>
            <person name="Aerts A."/>
            <person name="Otillar R.P."/>
            <person name="Terry A.Y."/>
            <person name="Boore J.L."/>
            <person name="Grigoriev I.V."/>
            <person name="Lindberg D.R."/>
            <person name="Seaver E.C."/>
            <person name="Weisblat D.A."/>
            <person name="Putnam N.H."/>
            <person name="Rokhsar D.S."/>
        </authorList>
    </citation>
    <scope>NUCLEOTIDE SEQUENCE</scope>
    <source>
        <strain evidence="5">I ESC-2004</strain>
    </source>
</reference>
<keyword evidence="2" id="KW-1133">Transmembrane helix</keyword>
<keyword evidence="2" id="KW-0812">Transmembrane</keyword>
<evidence type="ECO:0000256" key="2">
    <source>
        <dbReference type="SAM" id="Phobius"/>
    </source>
</evidence>
<dbReference type="Proteomes" id="UP000014760">
    <property type="component" value="Unassembled WGS sequence"/>
</dbReference>
<dbReference type="AlphaFoldDB" id="X2A412"/>
<feature type="domain" description="C-type lectin" evidence="3">
    <location>
        <begin position="219"/>
        <end position="334"/>
    </location>
</feature>
<accession>X2A412</accession>
<dbReference type="SMART" id="SM00034">
    <property type="entry name" value="CLECT"/>
    <property type="match status" value="1"/>
</dbReference>
<dbReference type="InterPro" id="IPR050111">
    <property type="entry name" value="C-type_lectin/snaclec_domain"/>
</dbReference>
<sequence>MYLSRLTAAFRRFKSTQSLTWALFFKTGTIGAHHSVGFVTGSMMSASVSRSNSVFTLSSNGIGTLLATLKEYGSAFGSSSIVTGSVLRHPKVTVGVTAPASMRAISPKPQAASRPRRFSPDMFTTTTLNLYLVPFQIVLAVKYPLASRGPPGLTSDNDFKGLRGRVTFHESLSPVDTDPKNGLWMPTASVSPTLLAKSIFDTLEDRQTGQSCASGWKLFSNKCYYYIDSNGVNFNTAVTSCTKVGAALTKITSEEENNFVTDLAKQNGLGQEEDFWIGLSRDWNGDGNFGSWTWSDGIELQDTDYQKWTGGEPLVDEGCPKIRGSTEWYGFVCEALIRGFVCEKDVPETPPPATTPKPTTTKQSATPEVATKTDVSSVTSASVAASSTSVVGSIPSQTTKNDTSAYTVAICVIVVIALILWSIAAFLFIQQRRKLQNKSTLKK</sequence>
<dbReference type="InterPro" id="IPR016186">
    <property type="entry name" value="C-type_lectin-like/link_sf"/>
</dbReference>
<dbReference type="EMBL" id="AMQN01018675">
    <property type="status" value="NOT_ANNOTATED_CDS"/>
    <property type="molecule type" value="Genomic_DNA"/>
</dbReference>